<reference evidence="3 4" key="1">
    <citation type="submission" date="2015-01" db="EMBL/GenBank/DDBJ databases">
        <title>The Genome Sequence of Exophiala spinifera CBS89968.</title>
        <authorList>
            <consortium name="The Broad Institute Genomics Platform"/>
            <person name="Cuomo C."/>
            <person name="de Hoog S."/>
            <person name="Gorbushina A."/>
            <person name="Stielow B."/>
            <person name="Teixiera M."/>
            <person name="Abouelleil A."/>
            <person name="Chapman S.B."/>
            <person name="Priest M."/>
            <person name="Young S.K."/>
            <person name="Wortman J."/>
            <person name="Nusbaum C."/>
            <person name="Birren B."/>
        </authorList>
    </citation>
    <scope>NUCLEOTIDE SEQUENCE [LARGE SCALE GENOMIC DNA]</scope>
    <source>
        <strain evidence="3 4">CBS 89968</strain>
    </source>
</reference>
<organism evidence="3 4">
    <name type="scientific">Exophiala spinifera</name>
    <dbReference type="NCBI Taxonomy" id="91928"/>
    <lineage>
        <taxon>Eukaryota</taxon>
        <taxon>Fungi</taxon>
        <taxon>Dikarya</taxon>
        <taxon>Ascomycota</taxon>
        <taxon>Pezizomycotina</taxon>
        <taxon>Eurotiomycetes</taxon>
        <taxon>Chaetothyriomycetidae</taxon>
        <taxon>Chaetothyriales</taxon>
        <taxon>Herpotrichiellaceae</taxon>
        <taxon>Exophiala</taxon>
    </lineage>
</organism>
<keyword evidence="4" id="KW-1185">Reference proteome</keyword>
<dbReference type="VEuPathDB" id="FungiDB:PV08_07121"/>
<feature type="signal peptide" evidence="2">
    <location>
        <begin position="1"/>
        <end position="21"/>
    </location>
</feature>
<dbReference type="Proteomes" id="UP000053328">
    <property type="component" value="Unassembled WGS sequence"/>
</dbReference>
<feature type="region of interest" description="Disordered" evidence="1">
    <location>
        <begin position="104"/>
        <end position="141"/>
    </location>
</feature>
<name>A0A0D2BSS9_9EURO</name>
<dbReference type="GeneID" id="27334204"/>
<evidence type="ECO:0000313" key="4">
    <source>
        <dbReference type="Proteomes" id="UP000053328"/>
    </source>
</evidence>
<dbReference type="HOGENOM" id="CLU_061230_2_1_1"/>
<accession>A0A0D2BSS9</accession>
<evidence type="ECO:0000313" key="3">
    <source>
        <dbReference type="EMBL" id="KIW14339.1"/>
    </source>
</evidence>
<dbReference type="EMBL" id="KN847496">
    <property type="protein sequence ID" value="KIW14339.1"/>
    <property type="molecule type" value="Genomic_DNA"/>
</dbReference>
<protein>
    <submittedName>
        <fullName evidence="3">Uncharacterized protein</fullName>
    </submittedName>
</protein>
<keyword evidence="2" id="KW-0732">Signal</keyword>
<evidence type="ECO:0000256" key="2">
    <source>
        <dbReference type="SAM" id="SignalP"/>
    </source>
</evidence>
<dbReference type="PANTHER" id="PTHR38049">
    <property type="entry name" value="RICIN B LECTIN DOMAIN-CONTAINING PROTEIN"/>
    <property type="match status" value="1"/>
</dbReference>
<dbReference type="AlphaFoldDB" id="A0A0D2BSS9"/>
<sequence length="276" mass="31247">MVLSMVVALVTCPAMLATAEAVRQGQSKDKREEHRARRCNLVATCVKASSRSREIDGRRVVLRNNKVSVLGLHRLQSLSRPTNIGNFTDLGVLSSNIQVYIDTVPDDDQDQNNHDEGYIDGEDQDEDEEPSHSTGRGNSHPFAGYYLPYPDSGYEGLVSTISDNPPMLNWIYVDKKTYEVKYGLRVDAQPNITGPFDCTRQDRRMTLQGWEGFVAVEEQESPGVWALYFDGDDDGLKSKVPRGTRVLEIELWRREKRWKKDPVVRQQEQAQAKTTA</sequence>
<gene>
    <name evidence="3" type="ORF">PV08_07121</name>
</gene>
<feature type="chain" id="PRO_5002239301" evidence="2">
    <location>
        <begin position="22"/>
        <end position="276"/>
    </location>
</feature>
<dbReference type="RefSeq" id="XP_016234555.1">
    <property type="nucleotide sequence ID" value="XM_016381453.1"/>
</dbReference>
<dbReference type="PANTHER" id="PTHR38049:SF2">
    <property type="entry name" value="RICIN B LECTIN DOMAIN-CONTAINING PROTEIN"/>
    <property type="match status" value="1"/>
</dbReference>
<proteinExistence type="predicted"/>
<dbReference type="STRING" id="91928.A0A0D2BSS9"/>
<dbReference type="OrthoDB" id="3928002at2759"/>
<evidence type="ECO:0000256" key="1">
    <source>
        <dbReference type="SAM" id="MobiDB-lite"/>
    </source>
</evidence>
<feature type="compositionally biased region" description="Acidic residues" evidence="1">
    <location>
        <begin position="118"/>
        <end position="129"/>
    </location>
</feature>